<dbReference type="InterPro" id="IPR004183">
    <property type="entry name" value="Xdiol_dOase_suB"/>
</dbReference>
<dbReference type="PROSITE" id="PS51112">
    <property type="entry name" value="AMMECR1"/>
    <property type="match status" value="1"/>
</dbReference>
<sequence>MDALKRIMFAPHPPILIHEIGQGREREASQTLDGLTKVAELIGDIQPKLLITITPHGNVFNNGICILNEKEVTGHFGMFGAHAIHMEKSIDLGFNEQLEKAFIKHDISYLLLDQESAKDYGVEVALDHGCMVPYHFIDQVYRDYQIIHITVGLLSLKALYQIGVIIGEVVEKYGEDTVILASGDLSHALKSDGPYNYHPDGPTFDQLLVESLENSDYEALLTMDYKLHENAQVCGLRSFIMALGAVDLVESTSEVFSYEGPFGVGYLTGQVHILNKKLESLLEKVNRVKADKMVEIFDREEDYIKLARASINAWVKEHKTLDWDAFKDKLQPHVVERLENNRAGAFVSIHKDHQLRGCIGTIQATQDTLAQEIIHNAVSAASSDFRFSPVQERECYDLEVKVDILHEIEPIQNKDQLDVSKYGVIVEKAHKRGLLLPNLDGVDSIHQQINIAKQKAGIEQHEDAQLYRFEVERHEI</sequence>
<dbReference type="InterPro" id="IPR002733">
    <property type="entry name" value="AMMECR1_domain"/>
</dbReference>
<dbReference type="PANTHER" id="PTHR13016">
    <property type="entry name" value="AMMECR1 HOMOLOG"/>
    <property type="match status" value="1"/>
</dbReference>
<dbReference type="InterPro" id="IPR027623">
    <property type="entry name" value="AmmeMemoSam_A"/>
</dbReference>
<dbReference type="NCBIfam" id="TIGR04335">
    <property type="entry name" value="AmmeMemoSam_A"/>
    <property type="match status" value="1"/>
</dbReference>
<evidence type="ECO:0000313" key="2">
    <source>
        <dbReference type="EMBL" id="QUI25256.1"/>
    </source>
</evidence>
<accession>A0A8J8SJ37</accession>
<keyword evidence="3" id="KW-1185">Reference proteome</keyword>
<proteinExistence type="predicted"/>
<dbReference type="RefSeq" id="WP_212695955.1">
    <property type="nucleotide sequence ID" value="NZ_CP058649.1"/>
</dbReference>
<name>A0A8J8SJ37_9FIRM</name>
<dbReference type="Pfam" id="PF01871">
    <property type="entry name" value="AMMECR1"/>
    <property type="match status" value="1"/>
</dbReference>
<dbReference type="Gene3D" id="3.30.700.20">
    <property type="entry name" value="Hypothetical protein ph0010, domain 1"/>
    <property type="match status" value="1"/>
</dbReference>
<evidence type="ECO:0000313" key="3">
    <source>
        <dbReference type="Proteomes" id="UP000683246"/>
    </source>
</evidence>
<dbReference type="InterPro" id="IPR036071">
    <property type="entry name" value="AMMECR1_dom_sf"/>
</dbReference>
<dbReference type="NCBIfam" id="TIGR04336">
    <property type="entry name" value="AmmeMemoSam_B"/>
    <property type="match status" value="1"/>
</dbReference>
<dbReference type="SUPFAM" id="SSF53213">
    <property type="entry name" value="LigB-like"/>
    <property type="match status" value="1"/>
</dbReference>
<dbReference type="AlphaFoldDB" id="A0A8J8SJ37"/>
<feature type="domain" description="AMMECR1" evidence="1">
    <location>
        <begin position="298"/>
        <end position="476"/>
    </location>
</feature>
<dbReference type="InterPro" id="IPR027485">
    <property type="entry name" value="AMMECR1_N"/>
</dbReference>
<dbReference type="Gene3D" id="3.40.830.10">
    <property type="entry name" value="LigB-like"/>
    <property type="match status" value="1"/>
</dbReference>
<dbReference type="GO" id="GO:0016702">
    <property type="term" value="F:oxidoreductase activity, acting on single donors with incorporation of molecular oxygen, incorporation of two atoms of oxygen"/>
    <property type="evidence" value="ECO:0007669"/>
    <property type="project" value="UniProtKB-ARBA"/>
</dbReference>
<evidence type="ECO:0000259" key="1">
    <source>
        <dbReference type="PROSITE" id="PS51112"/>
    </source>
</evidence>
<dbReference type="Pfam" id="PF02900">
    <property type="entry name" value="LigB"/>
    <property type="match status" value="1"/>
</dbReference>
<dbReference type="KEGG" id="vpy:HZI73_24445"/>
<dbReference type="PANTHER" id="PTHR13016:SF0">
    <property type="entry name" value="AMME SYNDROME CANDIDATE GENE 1 PROTEIN"/>
    <property type="match status" value="1"/>
</dbReference>
<dbReference type="GO" id="GO:0008198">
    <property type="term" value="F:ferrous iron binding"/>
    <property type="evidence" value="ECO:0007669"/>
    <property type="project" value="InterPro"/>
</dbReference>
<reference evidence="2" key="1">
    <citation type="submission" date="2020-07" db="EMBL/GenBank/DDBJ databases">
        <title>Vallitalea pronyensis genome.</title>
        <authorList>
            <person name="Postec A."/>
        </authorList>
    </citation>
    <scope>NUCLEOTIDE SEQUENCE</scope>
    <source>
        <strain evidence="2">FatNI3</strain>
    </source>
</reference>
<dbReference type="SUPFAM" id="SSF143447">
    <property type="entry name" value="AMMECR1-like"/>
    <property type="match status" value="1"/>
</dbReference>
<gene>
    <name evidence="2" type="primary">amrA</name>
    <name evidence="2" type="ORF">HZI73_24445</name>
</gene>
<dbReference type="Proteomes" id="UP000683246">
    <property type="component" value="Chromosome"/>
</dbReference>
<organism evidence="2 3">
    <name type="scientific">Vallitalea pronyensis</name>
    <dbReference type="NCBI Taxonomy" id="1348613"/>
    <lineage>
        <taxon>Bacteria</taxon>
        <taxon>Bacillati</taxon>
        <taxon>Bacillota</taxon>
        <taxon>Clostridia</taxon>
        <taxon>Lachnospirales</taxon>
        <taxon>Vallitaleaceae</taxon>
        <taxon>Vallitalea</taxon>
    </lineage>
</organism>
<dbReference type="InterPro" id="IPR023473">
    <property type="entry name" value="AMMECR1"/>
</dbReference>
<dbReference type="EMBL" id="CP058649">
    <property type="protein sequence ID" value="QUI25256.1"/>
    <property type="molecule type" value="Genomic_DNA"/>
</dbReference>
<dbReference type="CDD" id="cd07951">
    <property type="entry name" value="ED_3B_N_AMMECR1"/>
    <property type="match status" value="1"/>
</dbReference>
<protein>
    <submittedName>
        <fullName evidence="2">AmmeMemoRadiSam system protein A</fullName>
    </submittedName>
</protein>